<evidence type="ECO:0000256" key="1">
    <source>
        <dbReference type="SAM" id="MobiDB-lite"/>
    </source>
</evidence>
<reference evidence="3" key="1">
    <citation type="journal article" date="2020" name="Stud. Mycol.">
        <title>101 Dothideomycetes genomes: a test case for predicting lifestyles and emergence of pathogens.</title>
        <authorList>
            <person name="Haridas S."/>
            <person name="Albert R."/>
            <person name="Binder M."/>
            <person name="Bloem J."/>
            <person name="Labutti K."/>
            <person name="Salamov A."/>
            <person name="Andreopoulos B."/>
            <person name="Baker S."/>
            <person name="Barry K."/>
            <person name="Bills G."/>
            <person name="Bluhm B."/>
            <person name="Cannon C."/>
            <person name="Castanera R."/>
            <person name="Culley D."/>
            <person name="Daum C."/>
            <person name="Ezra D."/>
            <person name="Gonzalez J."/>
            <person name="Henrissat B."/>
            <person name="Kuo A."/>
            <person name="Liang C."/>
            <person name="Lipzen A."/>
            <person name="Lutzoni F."/>
            <person name="Magnuson J."/>
            <person name="Mondo S."/>
            <person name="Nolan M."/>
            <person name="Ohm R."/>
            <person name="Pangilinan J."/>
            <person name="Park H.-J."/>
            <person name="Ramirez L."/>
            <person name="Alfaro M."/>
            <person name="Sun H."/>
            <person name="Tritt A."/>
            <person name="Yoshinaga Y."/>
            <person name="Zwiers L.-H."/>
            <person name="Turgeon B."/>
            <person name="Goodwin S."/>
            <person name="Spatafora J."/>
            <person name="Crous P."/>
            <person name="Grigoriev I."/>
        </authorList>
    </citation>
    <scope>NUCLEOTIDE SEQUENCE</scope>
    <source>
        <strain evidence="3">CBS 133067</strain>
    </source>
</reference>
<dbReference type="Proteomes" id="UP000799772">
    <property type="component" value="Unassembled WGS sequence"/>
</dbReference>
<dbReference type="SUPFAM" id="SSF52540">
    <property type="entry name" value="P-loop containing nucleoside triphosphate hydrolases"/>
    <property type="match status" value="1"/>
</dbReference>
<feature type="domain" description="AAA+ ATPase" evidence="2">
    <location>
        <begin position="382"/>
        <end position="552"/>
    </location>
</feature>
<dbReference type="InterPro" id="IPR003593">
    <property type="entry name" value="AAA+_ATPase"/>
</dbReference>
<accession>A0A9P4M9I0</accession>
<dbReference type="GO" id="GO:0005524">
    <property type="term" value="F:ATP binding"/>
    <property type="evidence" value="ECO:0007669"/>
    <property type="project" value="InterPro"/>
</dbReference>
<dbReference type="EMBL" id="ML978123">
    <property type="protein sequence ID" value="KAF2102130.1"/>
    <property type="molecule type" value="Genomic_DNA"/>
</dbReference>
<dbReference type="OrthoDB" id="2195431at2759"/>
<evidence type="ECO:0000313" key="4">
    <source>
        <dbReference type="Proteomes" id="UP000799772"/>
    </source>
</evidence>
<dbReference type="CDD" id="cd00009">
    <property type="entry name" value="AAA"/>
    <property type="match status" value="1"/>
</dbReference>
<organism evidence="3 4">
    <name type="scientific">Rhizodiscina lignyota</name>
    <dbReference type="NCBI Taxonomy" id="1504668"/>
    <lineage>
        <taxon>Eukaryota</taxon>
        <taxon>Fungi</taxon>
        <taxon>Dikarya</taxon>
        <taxon>Ascomycota</taxon>
        <taxon>Pezizomycotina</taxon>
        <taxon>Dothideomycetes</taxon>
        <taxon>Pleosporomycetidae</taxon>
        <taxon>Aulographales</taxon>
        <taxon>Rhizodiscinaceae</taxon>
        <taxon>Rhizodiscina</taxon>
    </lineage>
</organism>
<proteinExistence type="predicted"/>
<gene>
    <name evidence="3" type="ORF">NA57DRAFT_33969</name>
</gene>
<feature type="region of interest" description="Disordered" evidence="1">
    <location>
        <begin position="970"/>
        <end position="1051"/>
    </location>
</feature>
<dbReference type="Gene3D" id="3.40.50.300">
    <property type="entry name" value="P-loop containing nucleotide triphosphate hydrolases"/>
    <property type="match status" value="1"/>
</dbReference>
<dbReference type="PANTHER" id="PTHR23389:SF3">
    <property type="entry name" value="CHROMOSOME TRANSMISSION FIDELITY PROTEIN 18 HOMOLOG"/>
    <property type="match status" value="1"/>
</dbReference>
<evidence type="ECO:0000259" key="2">
    <source>
        <dbReference type="SMART" id="SM00382"/>
    </source>
</evidence>
<dbReference type="GO" id="GO:0005634">
    <property type="term" value="C:nucleus"/>
    <property type="evidence" value="ECO:0007669"/>
    <property type="project" value="TreeGrafter"/>
</dbReference>
<feature type="compositionally biased region" description="Basic and acidic residues" evidence="1">
    <location>
        <begin position="1032"/>
        <end position="1042"/>
    </location>
</feature>
<dbReference type="PANTHER" id="PTHR23389">
    <property type="entry name" value="CHROMOSOME TRANSMISSION FIDELITY FACTOR 18"/>
    <property type="match status" value="1"/>
</dbReference>
<sequence>MPCSLPSDILSSFDPAIHLHSEADEAFGGASDDIEALNVQVQETRAANNEKGIVIQHRIWKINEAFRSEDDYTTASPSTAHVQRLERIEHTLLPISAPTSSPPLSNMPFLNSSPIAYPTISSPVQDVSKKRKRDDAPRSPLQEVNNNQVQPRIGPFAAEDSDEEEQGHGGIARRQQRLANVSKNEFPITTETVQEQRTVQDDDDYVAVDSILDTTGSAPSQKPLLHSNAPLYIKTSNGRNMYIAERSKAAKVSYEQLIASRSTSIAGRARKSFYGIDIHQLMDDAAAEVADHQARAEKNAHCDIRPSTEHAEKPLNGSNARTLMWTEKYRARKFTDLVGDDRTHRSVLRWLKCWDSIVFPGSARLHTKASKDNREGGEERAHRKILLLTGPPGLGKTTLAHVCARQAGYEVQEINASDERSKDVVRGRIRDMVGTENVKGIDTKTSDGKVRKAGKPVCVVVDEVDGVVSGNSGGGGEGGFIKALIDLVMLDQRNSKAFPTKDGTNSTNKKRKGDKFRMLRPLILICNDVYHPSLRPLRQSSFAEVVHMRKPPINVVAARLQAILEKEHVPCDGDGVRRLCESTWGVSNHKEGQSGTGTGEGDIRSVIVVAEWVARKLRSSQDSSARLTRRWFEENVLSDLAHGGGAARSLGRGGAREVAERVFLEGAGFPKTHIPVDHRAANDGNSAPVGVAEAQKRRAMERLREMIATCGDVDRILSDLFTSYPTHPYQDDTLLSKPNACHDWLHFHDALTSQLYSSQEWELGPYLSEATIAFHNLFASSSTRHNLYSSNVDGESKPFSGPSAAFQASEAQKANAAYISTFQSGLSLRLTRMYRAPETIAMELLPYVLRILSPDVKPVIVNTGSKLSSGPASTGPTSTASVRKASEKVLVSRAVEGMIATGVQYERARIENDAISRPHQGNGGWVFRMEPPLDTLGVFETHERRDKAGEGVRYAVRQVLDAEWRREMKKRENDARGKRGGLLEADNVQEEEKGGNEANRADVEPKAKAAKRDFFGRIIKSTAPAGGAENSQQERPDSKDGKSGNGNATDVWCSFNEGYSNAVRKPITLEELLRGL</sequence>
<feature type="compositionally biased region" description="Basic and acidic residues" evidence="1">
    <location>
        <begin position="990"/>
        <end position="1015"/>
    </location>
</feature>
<dbReference type="Pfam" id="PF00004">
    <property type="entry name" value="AAA"/>
    <property type="match status" value="1"/>
</dbReference>
<dbReference type="GO" id="GO:0016887">
    <property type="term" value="F:ATP hydrolysis activity"/>
    <property type="evidence" value="ECO:0007669"/>
    <property type="project" value="InterPro"/>
</dbReference>
<dbReference type="InterPro" id="IPR003959">
    <property type="entry name" value="ATPase_AAA_core"/>
</dbReference>
<comment type="caution">
    <text evidence="3">The sequence shown here is derived from an EMBL/GenBank/DDBJ whole genome shotgun (WGS) entry which is preliminary data.</text>
</comment>
<dbReference type="InterPro" id="IPR027417">
    <property type="entry name" value="P-loop_NTPase"/>
</dbReference>
<protein>
    <recommendedName>
        <fullName evidence="2">AAA+ ATPase domain-containing protein</fullName>
    </recommendedName>
</protein>
<dbReference type="GO" id="GO:0003677">
    <property type="term" value="F:DNA binding"/>
    <property type="evidence" value="ECO:0007669"/>
    <property type="project" value="TreeGrafter"/>
</dbReference>
<feature type="region of interest" description="Disordered" evidence="1">
    <location>
        <begin position="120"/>
        <end position="153"/>
    </location>
</feature>
<keyword evidence="4" id="KW-1185">Reference proteome</keyword>
<evidence type="ECO:0000313" key="3">
    <source>
        <dbReference type="EMBL" id="KAF2102130.1"/>
    </source>
</evidence>
<dbReference type="AlphaFoldDB" id="A0A9P4M9I0"/>
<dbReference type="SMART" id="SM00382">
    <property type="entry name" value="AAA"/>
    <property type="match status" value="1"/>
</dbReference>
<name>A0A9P4M9I0_9PEZI</name>